<accession>A0A511Z315</accession>
<dbReference type="RefSeq" id="WP_147054219.1">
    <property type="nucleotide sequence ID" value="NZ_BJYL01000003.1"/>
</dbReference>
<proteinExistence type="inferred from homology"/>
<keyword evidence="9" id="KW-1185">Reference proteome</keyword>
<protein>
    <submittedName>
        <fullName evidence="8">Regulatory protease</fullName>
    </submittedName>
</protein>
<reference evidence="8 9" key="1">
    <citation type="submission" date="2019-07" db="EMBL/GenBank/DDBJ databases">
        <title>Whole genome shotgun sequence of Sporosarcina luteola NBRC 105378.</title>
        <authorList>
            <person name="Hosoyama A."/>
            <person name="Uohara A."/>
            <person name="Ohji S."/>
            <person name="Ichikawa N."/>
        </authorList>
    </citation>
    <scope>NUCLEOTIDE SEQUENCE [LARGE SCALE GENOMIC DNA]</scope>
    <source>
        <strain evidence="8 9">NBRC 105378</strain>
    </source>
</reference>
<dbReference type="Pfam" id="PF01523">
    <property type="entry name" value="PmbA_TldD_1st"/>
    <property type="match status" value="1"/>
</dbReference>
<dbReference type="Gene3D" id="3.30.2290.10">
    <property type="entry name" value="PmbA/TldD superfamily"/>
    <property type="match status" value="1"/>
</dbReference>
<dbReference type="GO" id="GO:0005829">
    <property type="term" value="C:cytosol"/>
    <property type="evidence" value="ECO:0007669"/>
    <property type="project" value="TreeGrafter"/>
</dbReference>
<name>A0A511Z315_9BACL</name>
<dbReference type="PANTHER" id="PTHR30624">
    <property type="entry name" value="UNCHARACTERIZED PROTEIN TLDD AND PMBA"/>
    <property type="match status" value="1"/>
</dbReference>
<evidence type="ECO:0000259" key="6">
    <source>
        <dbReference type="Pfam" id="PF19289"/>
    </source>
</evidence>
<dbReference type="InterPro" id="IPR045569">
    <property type="entry name" value="Metalloprtase-TldD/E_C"/>
</dbReference>
<keyword evidence="2 8" id="KW-0645">Protease</keyword>
<evidence type="ECO:0000256" key="3">
    <source>
        <dbReference type="ARBA" id="ARBA00022801"/>
    </source>
</evidence>
<comment type="caution">
    <text evidence="8">The sequence shown here is derived from an EMBL/GenBank/DDBJ whole genome shotgun (WGS) entry which is preliminary data.</text>
</comment>
<dbReference type="InterPro" id="IPR002510">
    <property type="entry name" value="Metalloprtase-TldD/E_N"/>
</dbReference>
<dbReference type="InterPro" id="IPR036059">
    <property type="entry name" value="TldD/PmbA_sf"/>
</dbReference>
<dbReference type="PIRSF" id="PIRSF004919">
    <property type="entry name" value="TldD"/>
    <property type="match status" value="1"/>
</dbReference>
<evidence type="ECO:0000256" key="2">
    <source>
        <dbReference type="ARBA" id="ARBA00022670"/>
    </source>
</evidence>
<evidence type="ECO:0000313" key="9">
    <source>
        <dbReference type="Proteomes" id="UP000321901"/>
    </source>
</evidence>
<dbReference type="InterPro" id="IPR025502">
    <property type="entry name" value="TldD"/>
</dbReference>
<keyword evidence="4" id="KW-0482">Metalloprotease</keyword>
<dbReference type="InterPro" id="IPR051463">
    <property type="entry name" value="Peptidase_U62_metallo"/>
</dbReference>
<dbReference type="InterPro" id="IPR045570">
    <property type="entry name" value="Metalloprtase-TldD/E_cen_dom"/>
</dbReference>
<dbReference type="AlphaFoldDB" id="A0A511Z315"/>
<dbReference type="Pfam" id="PF19290">
    <property type="entry name" value="PmbA_TldD_2nd"/>
    <property type="match status" value="1"/>
</dbReference>
<feature type="domain" description="Metalloprotease TldD/E central" evidence="7">
    <location>
        <begin position="114"/>
        <end position="217"/>
    </location>
</feature>
<evidence type="ECO:0000256" key="4">
    <source>
        <dbReference type="ARBA" id="ARBA00023049"/>
    </source>
</evidence>
<feature type="domain" description="Metalloprotease TldD/E C-terminal" evidence="6">
    <location>
        <begin position="226"/>
        <end position="458"/>
    </location>
</feature>
<dbReference type="Proteomes" id="UP000321901">
    <property type="component" value="Unassembled WGS sequence"/>
</dbReference>
<dbReference type="GO" id="GO:0006508">
    <property type="term" value="P:proteolysis"/>
    <property type="evidence" value="ECO:0007669"/>
    <property type="project" value="UniProtKB-KW"/>
</dbReference>
<dbReference type="SUPFAM" id="SSF111283">
    <property type="entry name" value="Putative modulator of DNA gyrase, PmbA/TldD"/>
    <property type="match status" value="1"/>
</dbReference>
<dbReference type="OrthoDB" id="9803213at2"/>
<gene>
    <name evidence="8" type="ORF">SLU01_01090</name>
</gene>
<evidence type="ECO:0000259" key="5">
    <source>
        <dbReference type="Pfam" id="PF01523"/>
    </source>
</evidence>
<feature type="domain" description="Metalloprotease TldD/E N-terminal" evidence="5">
    <location>
        <begin position="22"/>
        <end position="85"/>
    </location>
</feature>
<evidence type="ECO:0000259" key="7">
    <source>
        <dbReference type="Pfam" id="PF19290"/>
    </source>
</evidence>
<dbReference type="GO" id="GO:0008237">
    <property type="term" value="F:metallopeptidase activity"/>
    <property type="evidence" value="ECO:0007669"/>
    <property type="project" value="UniProtKB-KW"/>
</dbReference>
<dbReference type="InterPro" id="IPR035068">
    <property type="entry name" value="TldD/PmbA_N"/>
</dbReference>
<dbReference type="Pfam" id="PF19289">
    <property type="entry name" value="PmbA_TldD_3rd"/>
    <property type="match status" value="1"/>
</dbReference>
<evidence type="ECO:0000256" key="1">
    <source>
        <dbReference type="ARBA" id="ARBA00005836"/>
    </source>
</evidence>
<dbReference type="PANTHER" id="PTHR30624:SF4">
    <property type="entry name" value="METALLOPROTEASE TLDD"/>
    <property type="match status" value="1"/>
</dbReference>
<sequence length="463" mass="49621">MIKKSVAENIIYAALETGGDFAEIFIEDKRNSTIGMIGGVVERALAGRDYGVGIRILKGEYSVYAFTSDDSESNLLKVAREAAQAIRSNPIDLTLNLQNKVVQNKHNILVQPTAFSKGQKVEWLRRAHEAASSFDPVIVQTTMTLIDTVKDICIVNSEGLFVEDRRAYNRMGINVIAESGNDREAAGFGPGSFGGLEYMEQLDIEGVAREAARSAKTILFADHAPSGNFPVVIDNEFGGVIFHEACGHGLESHAVARKASVFADKLGEYVASPLVTAYDDGTIPNAWGSSNIDDEGMETQKNLLIENGILKGYLIDKLGSRKMNMAPTGSGRRESYKYAPTSRMNNTFIAPGKSTPEEIIANTELGVFAKYMEGGSVNPITSDYNFSVSEGYMIRNGKLAEPIKGAAIIGKGIDTLKKIDMVGNNLGLGIGMCGASSGTVPVTVGQPMIRVSELTIGGRGGNA</sequence>
<comment type="similarity">
    <text evidence="1">Belongs to the peptidase U62 family.</text>
</comment>
<dbReference type="EMBL" id="BJYL01000003">
    <property type="protein sequence ID" value="GEN81797.1"/>
    <property type="molecule type" value="Genomic_DNA"/>
</dbReference>
<evidence type="ECO:0000313" key="8">
    <source>
        <dbReference type="EMBL" id="GEN81797.1"/>
    </source>
</evidence>
<organism evidence="8 9">
    <name type="scientific">Sporosarcina luteola</name>
    <dbReference type="NCBI Taxonomy" id="582850"/>
    <lineage>
        <taxon>Bacteria</taxon>
        <taxon>Bacillati</taxon>
        <taxon>Bacillota</taxon>
        <taxon>Bacilli</taxon>
        <taxon>Bacillales</taxon>
        <taxon>Caryophanaceae</taxon>
        <taxon>Sporosarcina</taxon>
    </lineage>
</organism>
<keyword evidence="3" id="KW-0378">Hydrolase</keyword>